<dbReference type="HOGENOM" id="CLU_2498757_0_0_1"/>
<proteinExistence type="predicted"/>
<dbReference type="EMBL" id="KN831971">
    <property type="protein sequence ID" value="KIO04471.1"/>
    <property type="molecule type" value="Genomic_DNA"/>
</dbReference>
<evidence type="ECO:0000313" key="2">
    <source>
        <dbReference type="Proteomes" id="UP000054217"/>
    </source>
</evidence>
<name>A0A0C3P9G0_PISTI</name>
<dbReference type="AlphaFoldDB" id="A0A0C3P9G0"/>
<dbReference type="InParanoid" id="A0A0C3P9G0"/>
<reference evidence="1 2" key="1">
    <citation type="submission" date="2014-04" db="EMBL/GenBank/DDBJ databases">
        <authorList>
            <consortium name="DOE Joint Genome Institute"/>
            <person name="Kuo A."/>
            <person name="Kohler A."/>
            <person name="Costa M.D."/>
            <person name="Nagy L.G."/>
            <person name="Floudas D."/>
            <person name="Copeland A."/>
            <person name="Barry K.W."/>
            <person name="Cichocki N."/>
            <person name="Veneault-Fourrey C."/>
            <person name="LaButti K."/>
            <person name="Lindquist E.A."/>
            <person name="Lipzen A."/>
            <person name="Lundell T."/>
            <person name="Morin E."/>
            <person name="Murat C."/>
            <person name="Sun H."/>
            <person name="Tunlid A."/>
            <person name="Henrissat B."/>
            <person name="Grigoriev I.V."/>
            <person name="Hibbett D.S."/>
            <person name="Martin F."/>
            <person name="Nordberg H.P."/>
            <person name="Cantor M.N."/>
            <person name="Hua S.X."/>
        </authorList>
    </citation>
    <scope>NUCLEOTIDE SEQUENCE [LARGE SCALE GENOMIC DNA]</scope>
    <source>
        <strain evidence="1 2">Marx 270</strain>
    </source>
</reference>
<gene>
    <name evidence="1" type="ORF">M404DRAFT_1000586</name>
</gene>
<protein>
    <submittedName>
        <fullName evidence="1">Uncharacterized protein</fullName>
    </submittedName>
</protein>
<reference evidence="2" key="2">
    <citation type="submission" date="2015-01" db="EMBL/GenBank/DDBJ databases">
        <title>Evolutionary Origins and Diversification of the Mycorrhizal Mutualists.</title>
        <authorList>
            <consortium name="DOE Joint Genome Institute"/>
            <consortium name="Mycorrhizal Genomics Consortium"/>
            <person name="Kohler A."/>
            <person name="Kuo A."/>
            <person name="Nagy L.G."/>
            <person name="Floudas D."/>
            <person name="Copeland A."/>
            <person name="Barry K.W."/>
            <person name="Cichocki N."/>
            <person name="Veneault-Fourrey C."/>
            <person name="LaButti K."/>
            <person name="Lindquist E.A."/>
            <person name="Lipzen A."/>
            <person name="Lundell T."/>
            <person name="Morin E."/>
            <person name="Murat C."/>
            <person name="Riley R."/>
            <person name="Ohm R."/>
            <person name="Sun H."/>
            <person name="Tunlid A."/>
            <person name="Henrissat B."/>
            <person name="Grigoriev I.V."/>
            <person name="Hibbett D.S."/>
            <person name="Martin F."/>
        </authorList>
    </citation>
    <scope>NUCLEOTIDE SEQUENCE [LARGE SCALE GENOMIC DNA]</scope>
    <source>
        <strain evidence="2">Marx 270</strain>
    </source>
</reference>
<accession>A0A0C3P9G0</accession>
<sequence>MYDTVERSEPHALRWSLSRHRTSTHRICPCNTFLRRVTVDTFPTHEYNQTLERLSSILAGLFESEELVTSPFAPIAIPPVQRSAAV</sequence>
<organism evidence="1 2">
    <name type="scientific">Pisolithus tinctorius Marx 270</name>
    <dbReference type="NCBI Taxonomy" id="870435"/>
    <lineage>
        <taxon>Eukaryota</taxon>
        <taxon>Fungi</taxon>
        <taxon>Dikarya</taxon>
        <taxon>Basidiomycota</taxon>
        <taxon>Agaricomycotina</taxon>
        <taxon>Agaricomycetes</taxon>
        <taxon>Agaricomycetidae</taxon>
        <taxon>Boletales</taxon>
        <taxon>Sclerodermatineae</taxon>
        <taxon>Pisolithaceae</taxon>
        <taxon>Pisolithus</taxon>
    </lineage>
</organism>
<keyword evidence="2" id="KW-1185">Reference proteome</keyword>
<evidence type="ECO:0000313" key="1">
    <source>
        <dbReference type="EMBL" id="KIO04471.1"/>
    </source>
</evidence>
<dbReference type="Proteomes" id="UP000054217">
    <property type="component" value="Unassembled WGS sequence"/>
</dbReference>